<evidence type="ECO:0000313" key="4">
    <source>
        <dbReference type="EMBL" id="KYG61785.1"/>
    </source>
</evidence>
<evidence type="ECO:0000256" key="1">
    <source>
        <dbReference type="ARBA" id="ARBA00022729"/>
    </source>
</evidence>
<organism evidence="4 5">
    <name type="scientific">Bdellovibrio bacteriovorus</name>
    <dbReference type="NCBI Taxonomy" id="959"/>
    <lineage>
        <taxon>Bacteria</taxon>
        <taxon>Pseudomonadati</taxon>
        <taxon>Bdellovibrionota</taxon>
        <taxon>Bdellovibrionia</taxon>
        <taxon>Bdellovibrionales</taxon>
        <taxon>Pseudobdellovibrionaceae</taxon>
        <taxon>Bdellovibrio</taxon>
    </lineage>
</organism>
<reference evidence="4 5" key="1">
    <citation type="submission" date="2016-03" db="EMBL/GenBank/DDBJ databases">
        <authorList>
            <person name="Ploux O."/>
        </authorList>
    </citation>
    <scope>NUCLEOTIDE SEQUENCE [LARGE SCALE GENOMIC DNA]</scope>
    <source>
        <strain evidence="4 5">BER2</strain>
    </source>
</reference>
<accession>A0A150WFZ0</accession>
<proteinExistence type="predicted"/>
<sequence>MKKLMAVFALVLGFTSVSYADLLVEPYLGYEMGKTKDPDGKLDGTQLGLRLAYKTPIMFWAGLDYTLGVSAESKPDNAANEDAKRSTAYGVVGIDFPILLRAWVGYGFMNEIKLEDSGKLKGTNYKVGVAFTGLPFISLNLEYLNESFDEIDGVDVDAKNDSYVLSVSLPLEF</sequence>
<comment type="caution">
    <text evidence="4">The sequence shown here is derived from an EMBL/GenBank/DDBJ whole genome shotgun (WGS) entry which is preliminary data.</text>
</comment>
<dbReference type="RefSeq" id="WP_063243934.1">
    <property type="nucleotide sequence ID" value="NZ_LUKF01000016.1"/>
</dbReference>
<name>A0A150WFZ0_BDEBC</name>
<feature type="signal peptide" evidence="2">
    <location>
        <begin position="1"/>
        <end position="20"/>
    </location>
</feature>
<dbReference type="AlphaFoldDB" id="A0A150WFZ0"/>
<evidence type="ECO:0000313" key="5">
    <source>
        <dbReference type="Proteomes" id="UP000075391"/>
    </source>
</evidence>
<protein>
    <recommendedName>
        <fullName evidence="3">Outer membrane protein beta-barrel domain-containing protein</fullName>
    </recommendedName>
</protein>
<feature type="domain" description="Outer membrane protein beta-barrel" evidence="3">
    <location>
        <begin position="7"/>
        <end position="168"/>
    </location>
</feature>
<dbReference type="Proteomes" id="UP000075391">
    <property type="component" value="Unassembled WGS sequence"/>
</dbReference>
<evidence type="ECO:0000256" key="2">
    <source>
        <dbReference type="SAM" id="SignalP"/>
    </source>
</evidence>
<feature type="chain" id="PRO_5007572938" description="Outer membrane protein beta-barrel domain-containing protein" evidence="2">
    <location>
        <begin position="21"/>
        <end position="173"/>
    </location>
</feature>
<dbReference type="InterPro" id="IPR027385">
    <property type="entry name" value="Beta-barrel_OMP"/>
</dbReference>
<dbReference type="Pfam" id="PF13505">
    <property type="entry name" value="OMP_b-brl"/>
    <property type="match status" value="1"/>
</dbReference>
<dbReference type="OrthoDB" id="5292760at2"/>
<dbReference type="EMBL" id="LUKF01000016">
    <property type="protein sequence ID" value="KYG61785.1"/>
    <property type="molecule type" value="Genomic_DNA"/>
</dbReference>
<keyword evidence="1 2" id="KW-0732">Signal</keyword>
<gene>
    <name evidence="4" type="ORF">AZI85_06065</name>
</gene>
<evidence type="ECO:0000259" key="3">
    <source>
        <dbReference type="Pfam" id="PF13505"/>
    </source>
</evidence>